<dbReference type="AlphaFoldDB" id="M1E138"/>
<reference evidence="3" key="2">
    <citation type="submission" date="2015-06" db="UniProtKB">
        <authorList>
            <consortium name="EnsemblPlants"/>
        </authorList>
    </citation>
    <scope>IDENTIFICATION</scope>
    <source>
        <strain evidence="3">DM1-3 516 R44</strain>
    </source>
</reference>
<dbReference type="InParanoid" id="M1E138"/>
<sequence length="471" mass="52294">MAEAKREIEKYVMLATLRTQVNGLAKRVMKIESQCKKKDKCAPLGERKSYRDKEVERIEENLSTILLKLSEKDGSLDELKEDTEGIRRIIWSHTKVVQQLEKLMEQELSHVQTHENQGGVKSSKEGQARALPPGDKGKGKSPISDRVTTGSQTALFEPEDDQPLLSRWNEIGDRSQPDSARVPPTATPANSVPALAPPFAPIPPVSPPPRHLNRLKGDDAALVPKSKKKADEFRPVKSVMVRGVEVGCNSDIINVVLERATRVQIEKKDLNVPAQYWFGFISSSIRPSQNESILWHAKAACLESILGKRRLNLGLIIEQEMGMRAKQKHTSLPFPILITELCKHAGVPRDAARDFDVTPSSSTDIRCIKAEYTRKEDDRRREYPVDKSSEVDINAIATEEFCLLRPSGTSSPSSFSHAPGTSSSSQQTKITQAMILKMGHLAHSADVRGTRLERDLLLMIEAAILAALTPL</sequence>
<dbReference type="GO" id="GO:0009523">
    <property type="term" value="C:photosystem II"/>
    <property type="evidence" value="ECO:0000318"/>
    <property type="project" value="GO_Central"/>
</dbReference>
<dbReference type="Proteomes" id="UP000011115">
    <property type="component" value="Unassembled WGS sequence"/>
</dbReference>
<protein>
    <recommendedName>
        <fullName evidence="2">Putative plant transposon protein domain-containing protein</fullName>
    </recommendedName>
</protein>
<keyword evidence="4" id="KW-1185">Reference proteome</keyword>
<proteinExistence type="predicted"/>
<feature type="region of interest" description="Disordered" evidence="1">
    <location>
        <begin position="407"/>
        <end position="428"/>
    </location>
</feature>
<feature type="domain" description="Putative plant transposon protein" evidence="2">
    <location>
        <begin position="229"/>
        <end position="348"/>
    </location>
</feature>
<dbReference type="PANTHER" id="PTHR33180">
    <property type="entry name" value="PHOTOSYSTEM II CP43 REACTION CENTER PROTEIN"/>
    <property type="match status" value="1"/>
</dbReference>
<feature type="region of interest" description="Disordered" evidence="1">
    <location>
        <begin position="109"/>
        <end position="211"/>
    </location>
</feature>
<dbReference type="HOGENOM" id="CLU_029307_12_3_1"/>
<dbReference type="PaxDb" id="4113-PGSC0003DMT400097649"/>
<dbReference type="InterPro" id="IPR046796">
    <property type="entry name" value="Transposase_32_dom"/>
</dbReference>
<evidence type="ECO:0000313" key="4">
    <source>
        <dbReference type="Proteomes" id="UP000011115"/>
    </source>
</evidence>
<feature type="compositionally biased region" description="Polar residues" evidence="1">
    <location>
        <begin position="109"/>
        <end position="120"/>
    </location>
</feature>
<accession>M1E138</accession>
<organism evidence="3 4">
    <name type="scientific">Solanum tuberosum</name>
    <name type="common">Potato</name>
    <dbReference type="NCBI Taxonomy" id="4113"/>
    <lineage>
        <taxon>Eukaryota</taxon>
        <taxon>Viridiplantae</taxon>
        <taxon>Streptophyta</taxon>
        <taxon>Embryophyta</taxon>
        <taxon>Tracheophyta</taxon>
        <taxon>Spermatophyta</taxon>
        <taxon>Magnoliopsida</taxon>
        <taxon>eudicotyledons</taxon>
        <taxon>Gunneridae</taxon>
        <taxon>Pentapetalae</taxon>
        <taxon>asterids</taxon>
        <taxon>lamiids</taxon>
        <taxon>Solanales</taxon>
        <taxon>Solanaceae</taxon>
        <taxon>Solanoideae</taxon>
        <taxon>Solaneae</taxon>
        <taxon>Solanum</taxon>
    </lineage>
</organism>
<dbReference type="Pfam" id="PF20167">
    <property type="entry name" value="Transposase_32"/>
    <property type="match status" value="1"/>
</dbReference>
<evidence type="ECO:0000259" key="2">
    <source>
        <dbReference type="Pfam" id="PF20167"/>
    </source>
</evidence>
<name>M1E138_SOLTU</name>
<dbReference type="GO" id="GO:0009579">
    <property type="term" value="C:thylakoid"/>
    <property type="evidence" value="ECO:0000318"/>
    <property type="project" value="GO_Central"/>
</dbReference>
<evidence type="ECO:0000256" key="1">
    <source>
        <dbReference type="SAM" id="MobiDB-lite"/>
    </source>
</evidence>
<dbReference type="EnsemblPlants" id="PGSC0003DMT400097649">
    <property type="protein sequence ID" value="PGSC0003DMT400097649"/>
    <property type="gene ID" value="PGSC0003DMG400047220"/>
</dbReference>
<reference evidence="4" key="1">
    <citation type="journal article" date="2011" name="Nature">
        <title>Genome sequence and analysis of the tuber crop potato.</title>
        <authorList>
            <consortium name="The Potato Genome Sequencing Consortium"/>
        </authorList>
    </citation>
    <scope>NUCLEOTIDE SEQUENCE [LARGE SCALE GENOMIC DNA]</scope>
    <source>
        <strain evidence="4">cv. DM1-3 516 R44</strain>
    </source>
</reference>
<dbReference type="PANTHER" id="PTHR33180:SF31">
    <property type="entry name" value="POLYPROTEIN PROTEIN"/>
    <property type="match status" value="1"/>
</dbReference>
<feature type="compositionally biased region" description="Pro residues" evidence="1">
    <location>
        <begin position="195"/>
        <end position="210"/>
    </location>
</feature>
<evidence type="ECO:0000313" key="3">
    <source>
        <dbReference type="EnsemblPlants" id="PGSC0003DMT400097649"/>
    </source>
</evidence>
<dbReference type="Gramene" id="PGSC0003DMT400097649">
    <property type="protein sequence ID" value="PGSC0003DMT400097649"/>
    <property type="gene ID" value="PGSC0003DMG400047220"/>
</dbReference>